<evidence type="ECO:0000256" key="1">
    <source>
        <dbReference type="ARBA" id="ARBA00008853"/>
    </source>
</evidence>
<dbReference type="InterPro" id="IPR013658">
    <property type="entry name" value="SGL"/>
</dbReference>
<protein>
    <submittedName>
        <fullName evidence="6">SMP-30/gluconolactonase/LRE family protein</fullName>
    </submittedName>
</protein>
<dbReference type="AlphaFoldDB" id="A0A537KC33"/>
<feature type="active site" description="Proton donor/acceptor" evidence="3">
    <location>
        <position position="224"/>
    </location>
</feature>
<dbReference type="PANTHER" id="PTHR47572:SF4">
    <property type="entry name" value="LACTONASE DRP35"/>
    <property type="match status" value="1"/>
</dbReference>
<dbReference type="Gene3D" id="2.120.10.30">
    <property type="entry name" value="TolB, C-terminal domain"/>
    <property type="match status" value="1"/>
</dbReference>
<evidence type="ECO:0000256" key="2">
    <source>
        <dbReference type="ARBA" id="ARBA00022801"/>
    </source>
</evidence>
<keyword evidence="2" id="KW-0378">Hydrolase</keyword>
<evidence type="ECO:0000259" key="5">
    <source>
        <dbReference type="Pfam" id="PF08450"/>
    </source>
</evidence>
<dbReference type="Proteomes" id="UP000318509">
    <property type="component" value="Unassembled WGS sequence"/>
</dbReference>
<feature type="binding site" evidence="4">
    <location>
        <position position="174"/>
    </location>
    <ligand>
        <name>a divalent metal cation</name>
        <dbReference type="ChEBI" id="CHEBI:60240"/>
    </ligand>
</feature>
<accession>A0A537KC33</accession>
<proteinExistence type="inferred from homology"/>
<name>A0A537KC33_9BACT</name>
<comment type="cofactor">
    <cofactor evidence="4">
        <name>Zn(2+)</name>
        <dbReference type="ChEBI" id="CHEBI:29105"/>
    </cofactor>
    <text evidence="4">Binds 1 divalent metal cation per subunit.</text>
</comment>
<organism evidence="6 7">
    <name type="scientific">Candidatus Segetimicrobium genomatis</name>
    <dbReference type="NCBI Taxonomy" id="2569760"/>
    <lineage>
        <taxon>Bacteria</taxon>
        <taxon>Bacillati</taxon>
        <taxon>Candidatus Sysuimicrobiota</taxon>
        <taxon>Candidatus Sysuimicrobiia</taxon>
        <taxon>Candidatus Sysuimicrobiales</taxon>
        <taxon>Candidatus Segetimicrobiaceae</taxon>
        <taxon>Candidatus Segetimicrobium</taxon>
    </lineage>
</organism>
<keyword evidence="4" id="KW-0862">Zinc</keyword>
<evidence type="ECO:0000313" key="6">
    <source>
        <dbReference type="EMBL" id="TMI93284.1"/>
    </source>
</evidence>
<dbReference type="EMBL" id="VBAK01000032">
    <property type="protein sequence ID" value="TMI93284.1"/>
    <property type="molecule type" value="Genomic_DNA"/>
</dbReference>
<comment type="caution">
    <text evidence="6">The sequence shown here is derived from an EMBL/GenBank/DDBJ whole genome shotgun (WGS) entry which is preliminary data.</text>
</comment>
<sequence>MNVEIRRRRFASVVGADIEFERIGTGYLFTEGPLWHPHERFLLFTDIPGNCINRWSREQGVTTFRRPSQMANGLTYDRRGRLIACEHATSRVTRTEPGGAITVLASHFDRKALNSPNDVVVKRDGAIYFTDPPYGRVEFYGVPRPQELTFQGVYRLEPDGGALTLLVDDFDRPNGLCFSPDERRLFVNDTNRGHIRVFDVGPNGTLTNGRVWAETQGEGKGVPDGMKIDSEGHLYCTGPGGIHVFDPEAACLGVIRVPEDTANFTWGDDDLRSLFIAASTSLYRVRVQVPGRPVF</sequence>
<feature type="binding site" evidence="4">
    <location>
        <position position="117"/>
    </location>
    <ligand>
        <name>substrate</name>
    </ligand>
</feature>
<dbReference type="GO" id="GO:0046872">
    <property type="term" value="F:metal ion binding"/>
    <property type="evidence" value="ECO:0007669"/>
    <property type="project" value="UniProtKB-KW"/>
</dbReference>
<evidence type="ECO:0000256" key="4">
    <source>
        <dbReference type="PIRSR" id="PIRSR605511-2"/>
    </source>
</evidence>
<evidence type="ECO:0000313" key="7">
    <source>
        <dbReference type="Proteomes" id="UP000318509"/>
    </source>
</evidence>
<gene>
    <name evidence="6" type="ORF">E6H00_01470</name>
</gene>
<feature type="binding site" evidence="4">
    <location>
        <position position="31"/>
    </location>
    <ligand>
        <name>a divalent metal cation</name>
        <dbReference type="ChEBI" id="CHEBI:60240"/>
    </ligand>
</feature>
<dbReference type="InterPro" id="IPR005511">
    <property type="entry name" value="SMP-30"/>
</dbReference>
<evidence type="ECO:0000256" key="3">
    <source>
        <dbReference type="PIRSR" id="PIRSR605511-1"/>
    </source>
</evidence>
<feature type="binding site" evidence="4">
    <location>
        <position position="224"/>
    </location>
    <ligand>
        <name>a divalent metal cation</name>
        <dbReference type="ChEBI" id="CHEBI:60240"/>
    </ligand>
</feature>
<dbReference type="Pfam" id="PF08450">
    <property type="entry name" value="SGL"/>
    <property type="match status" value="1"/>
</dbReference>
<dbReference type="PANTHER" id="PTHR47572">
    <property type="entry name" value="LIPOPROTEIN-RELATED"/>
    <property type="match status" value="1"/>
</dbReference>
<keyword evidence="4" id="KW-0479">Metal-binding</keyword>
<dbReference type="InterPro" id="IPR051262">
    <property type="entry name" value="SMP-30/CGR1_Lactonase"/>
</dbReference>
<comment type="similarity">
    <text evidence="1">Belongs to the SMP-30/CGR1 family.</text>
</comment>
<feature type="domain" description="SMP-30/Gluconolactonase/LRE-like region" evidence="5">
    <location>
        <begin position="29"/>
        <end position="279"/>
    </location>
</feature>
<dbReference type="InterPro" id="IPR011042">
    <property type="entry name" value="6-blade_b-propeller_TolB-like"/>
</dbReference>
<dbReference type="GO" id="GO:0016787">
    <property type="term" value="F:hydrolase activity"/>
    <property type="evidence" value="ECO:0007669"/>
    <property type="project" value="UniProtKB-KW"/>
</dbReference>
<reference evidence="6 7" key="1">
    <citation type="journal article" date="2019" name="Nat. Microbiol.">
        <title>Mediterranean grassland soil C-N compound turnover is dependent on rainfall and depth, and is mediated by genomically divergent microorganisms.</title>
        <authorList>
            <person name="Diamond S."/>
            <person name="Andeer P.F."/>
            <person name="Li Z."/>
            <person name="Crits-Christoph A."/>
            <person name="Burstein D."/>
            <person name="Anantharaman K."/>
            <person name="Lane K.R."/>
            <person name="Thomas B.C."/>
            <person name="Pan C."/>
            <person name="Northen T.R."/>
            <person name="Banfield J.F."/>
        </authorList>
    </citation>
    <scope>NUCLEOTIDE SEQUENCE [LARGE SCALE GENOMIC DNA]</scope>
    <source>
        <strain evidence="6">NP_3</strain>
    </source>
</reference>
<dbReference type="PRINTS" id="PR01790">
    <property type="entry name" value="SMP30FAMILY"/>
</dbReference>
<dbReference type="SUPFAM" id="SSF63829">
    <property type="entry name" value="Calcium-dependent phosphotriesterase"/>
    <property type="match status" value="1"/>
</dbReference>